<protein>
    <submittedName>
        <fullName evidence="1">Uncharacterized protein</fullName>
    </submittedName>
</protein>
<proteinExistence type="predicted"/>
<keyword evidence="2" id="KW-1185">Reference proteome</keyword>
<evidence type="ECO:0000313" key="2">
    <source>
        <dbReference type="Proteomes" id="UP001234989"/>
    </source>
</evidence>
<sequence length="168" mass="18533">MEVVILDRFSGTNNPKGCLYQAERYFAFLGFAEEYWLPLPSFYLEDAWDFTNGGITSLAAFDNIVTVQNGRSKSTTASVQEPSVVTKDLVFTEISCTTASPNFHDPNANVHDKHWSALVVAKVFDKSICGNDNLPPEVTIQVLDESRADSIRLGALSQTLKRGANIII</sequence>
<evidence type="ECO:0000313" key="1">
    <source>
        <dbReference type="EMBL" id="WMV07896.1"/>
    </source>
</evidence>
<organism evidence="1 2">
    <name type="scientific">Solanum verrucosum</name>
    <dbReference type="NCBI Taxonomy" id="315347"/>
    <lineage>
        <taxon>Eukaryota</taxon>
        <taxon>Viridiplantae</taxon>
        <taxon>Streptophyta</taxon>
        <taxon>Embryophyta</taxon>
        <taxon>Tracheophyta</taxon>
        <taxon>Spermatophyta</taxon>
        <taxon>Magnoliopsida</taxon>
        <taxon>eudicotyledons</taxon>
        <taxon>Gunneridae</taxon>
        <taxon>Pentapetalae</taxon>
        <taxon>asterids</taxon>
        <taxon>lamiids</taxon>
        <taxon>Solanales</taxon>
        <taxon>Solanaceae</taxon>
        <taxon>Solanoideae</taxon>
        <taxon>Solaneae</taxon>
        <taxon>Solanum</taxon>
    </lineage>
</organism>
<reference evidence="1" key="1">
    <citation type="submission" date="2023-08" db="EMBL/GenBank/DDBJ databases">
        <title>A de novo genome assembly of Solanum verrucosum Schlechtendal, a Mexican diploid species geographically isolated from the other diploid A-genome species in potato relatives.</title>
        <authorList>
            <person name="Hosaka K."/>
        </authorList>
    </citation>
    <scope>NUCLEOTIDE SEQUENCE</scope>
    <source>
        <tissue evidence="1">Young leaves</tissue>
    </source>
</reference>
<accession>A0AAF0T7C9</accession>
<gene>
    <name evidence="1" type="ORF">MTR67_001281</name>
</gene>
<dbReference type="AlphaFoldDB" id="A0AAF0T7C9"/>
<dbReference type="EMBL" id="CP133612">
    <property type="protein sequence ID" value="WMV07896.1"/>
    <property type="molecule type" value="Genomic_DNA"/>
</dbReference>
<name>A0AAF0T7C9_SOLVR</name>
<dbReference type="Proteomes" id="UP001234989">
    <property type="component" value="Chromosome 1"/>
</dbReference>